<protein>
    <submittedName>
        <fullName evidence="1">Uncharacterized protein</fullName>
    </submittedName>
</protein>
<proteinExistence type="predicted"/>
<feature type="non-terminal residue" evidence="1">
    <location>
        <position position="1"/>
    </location>
</feature>
<gene>
    <name evidence="1" type="ORF">Gohar_000005</name>
</gene>
<reference evidence="1 2" key="1">
    <citation type="journal article" date="2019" name="Genome Biol. Evol.">
        <title>Insights into the evolution of the New World diploid cottons (Gossypium, subgenus Houzingenia) based on genome sequencing.</title>
        <authorList>
            <person name="Grover C.E."/>
            <person name="Arick M.A. 2nd"/>
            <person name="Thrash A."/>
            <person name="Conover J.L."/>
            <person name="Sanders W.S."/>
            <person name="Peterson D.G."/>
            <person name="Frelichowski J.E."/>
            <person name="Scheffler J.A."/>
            <person name="Scheffler B.E."/>
            <person name="Wendel J.F."/>
        </authorList>
    </citation>
    <scope>NUCLEOTIDE SEQUENCE [LARGE SCALE GENOMIC DNA]</scope>
    <source>
        <strain evidence="1">0</strain>
        <tissue evidence="1">Leaf</tissue>
    </source>
</reference>
<organism evidence="1 2">
    <name type="scientific">Gossypium harknessii</name>
    <dbReference type="NCBI Taxonomy" id="34285"/>
    <lineage>
        <taxon>Eukaryota</taxon>
        <taxon>Viridiplantae</taxon>
        <taxon>Streptophyta</taxon>
        <taxon>Embryophyta</taxon>
        <taxon>Tracheophyta</taxon>
        <taxon>Spermatophyta</taxon>
        <taxon>Magnoliopsida</taxon>
        <taxon>eudicotyledons</taxon>
        <taxon>Gunneridae</taxon>
        <taxon>Pentapetalae</taxon>
        <taxon>rosids</taxon>
        <taxon>malvids</taxon>
        <taxon>Malvales</taxon>
        <taxon>Malvaceae</taxon>
        <taxon>Malvoideae</taxon>
        <taxon>Gossypium</taxon>
    </lineage>
</organism>
<name>A0A7J9IAG0_9ROSI</name>
<dbReference type="AlphaFoldDB" id="A0A7J9IAG0"/>
<keyword evidence="2" id="KW-1185">Reference proteome</keyword>
<accession>A0A7J9IAG0</accession>
<comment type="caution">
    <text evidence="1">The sequence shown here is derived from an EMBL/GenBank/DDBJ whole genome shotgun (WGS) entry which is preliminary data.</text>
</comment>
<evidence type="ECO:0000313" key="2">
    <source>
        <dbReference type="Proteomes" id="UP000593560"/>
    </source>
</evidence>
<sequence length="49" mass="5535">GSSIFEKGLADRTRAIIRIQKVLPQKLIPTTVVSRDTVANANKDWRLEE</sequence>
<evidence type="ECO:0000313" key="1">
    <source>
        <dbReference type="EMBL" id="MBA0818125.1"/>
    </source>
</evidence>
<dbReference type="EMBL" id="JABFAD010203990">
    <property type="protein sequence ID" value="MBA0818125.1"/>
    <property type="molecule type" value="Genomic_DNA"/>
</dbReference>
<dbReference type="Proteomes" id="UP000593560">
    <property type="component" value="Unassembled WGS sequence"/>
</dbReference>